<dbReference type="SUPFAM" id="SSF54236">
    <property type="entry name" value="Ubiquitin-like"/>
    <property type="match status" value="1"/>
</dbReference>
<dbReference type="InterPro" id="IPR040015">
    <property type="entry name" value="UBL3-like"/>
</dbReference>
<dbReference type="InterPro" id="IPR000626">
    <property type="entry name" value="Ubiquitin-like_dom"/>
</dbReference>
<sequence>MTATASTEPATPLASSEARNDALNMAEVSLGPTGLLNAPGFEPTAPGTGALGALSSTRTSFTRVGLDDEAPASHDRPSTSLSEPPRGPANEAIDNPTSTSSAAILPMEAPLRVEQPPTIAQEVLVPQTPQTFLTFLLISGRRRTMSFEPETTIGRVKELVWNGWPGDWQDERPPAPSYLRILYLGKMLQDDDTLTSCVPQAANTHAAADLKRLWLNNATTDSYHCSSLNQTLRSSWGRRRP</sequence>
<reference evidence="3 4" key="1">
    <citation type="submission" date="2014-04" db="EMBL/GenBank/DDBJ databases">
        <authorList>
            <consortium name="DOE Joint Genome Institute"/>
            <person name="Kuo A."/>
            <person name="Kohler A."/>
            <person name="Nagy L.G."/>
            <person name="Floudas D."/>
            <person name="Copeland A."/>
            <person name="Barry K.W."/>
            <person name="Cichocki N."/>
            <person name="Veneault-Fourrey C."/>
            <person name="LaButti K."/>
            <person name="Lindquist E.A."/>
            <person name="Lipzen A."/>
            <person name="Lundell T."/>
            <person name="Morin E."/>
            <person name="Murat C."/>
            <person name="Sun H."/>
            <person name="Tunlid A."/>
            <person name="Henrissat B."/>
            <person name="Grigoriev I.V."/>
            <person name="Hibbett D.S."/>
            <person name="Martin F."/>
            <person name="Nordberg H.P."/>
            <person name="Cantor M.N."/>
            <person name="Hua S.X."/>
        </authorList>
    </citation>
    <scope>NUCLEOTIDE SEQUENCE [LARGE SCALE GENOMIC DNA]</scope>
    <source>
        <strain evidence="3 4">LaAM-08-1</strain>
    </source>
</reference>
<accession>A0A0C9WNS7</accession>
<feature type="region of interest" description="Disordered" evidence="1">
    <location>
        <begin position="1"/>
        <end position="53"/>
    </location>
</feature>
<dbReference type="EMBL" id="KN838649">
    <property type="protein sequence ID" value="KIJ99334.1"/>
    <property type="molecule type" value="Genomic_DNA"/>
</dbReference>
<dbReference type="Gene3D" id="3.10.20.90">
    <property type="entry name" value="Phosphatidylinositol 3-kinase Catalytic Subunit, Chain A, domain 1"/>
    <property type="match status" value="1"/>
</dbReference>
<dbReference type="PANTHER" id="PTHR13169">
    <property type="entry name" value="UBIQUITIN-LIKE PROTEIN 3 HCG-1 PROTEIN"/>
    <property type="match status" value="1"/>
</dbReference>
<name>A0A0C9WNS7_9AGAR</name>
<dbReference type="OrthoDB" id="1043111at2759"/>
<dbReference type="Proteomes" id="UP000054477">
    <property type="component" value="Unassembled WGS sequence"/>
</dbReference>
<gene>
    <name evidence="3" type="ORF">K443DRAFT_102472</name>
</gene>
<dbReference type="InterPro" id="IPR029071">
    <property type="entry name" value="Ubiquitin-like_domsf"/>
</dbReference>
<evidence type="ECO:0000259" key="2">
    <source>
        <dbReference type="PROSITE" id="PS50053"/>
    </source>
</evidence>
<dbReference type="Pfam" id="PF13881">
    <property type="entry name" value="Rad60-SLD_2"/>
    <property type="match status" value="1"/>
</dbReference>
<dbReference type="STRING" id="1095629.A0A0C9WNS7"/>
<dbReference type="AlphaFoldDB" id="A0A0C9WNS7"/>
<feature type="region of interest" description="Disordered" evidence="1">
    <location>
        <begin position="67"/>
        <end position="98"/>
    </location>
</feature>
<evidence type="ECO:0000256" key="1">
    <source>
        <dbReference type="SAM" id="MobiDB-lite"/>
    </source>
</evidence>
<evidence type="ECO:0000313" key="4">
    <source>
        <dbReference type="Proteomes" id="UP000054477"/>
    </source>
</evidence>
<evidence type="ECO:0000313" key="3">
    <source>
        <dbReference type="EMBL" id="KIJ99334.1"/>
    </source>
</evidence>
<dbReference type="InterPro" id="IPR039540">
    <property type="entry name" value="UBL3-like_ubiquitin_dom"/>
</dbReference>
<feature type="domain" description="Ubiquitin-like" evidence="2">
    <location>
        <begin position="131"/>
        <end position="197"/>
    </location>
</feature>
<protein>
    <recommendedName>
        <fullName evidence="2">Ubiquitin-like domain-containing protein</fullName>
    </recommendedName>
</protein>
<dbReference type="PROSITE" id="PS50053">
    <property type="entry name" value="UBIQUITIN_2"/>
    <property type="match status" value="1"/>
</dbReference>
<keyword evidence="4" id="KW-1185">Reference proteome</keyword>
<organism evidence="3 4">
    <name type="scientific">Laccaria amethystina LaAM-08-1</name>
    <dbReference type="NCBI Taxonomy" id="1095629"/>
    <lineage>
        <taxon>Eukaryota</taxon>
        <taxon>Fungi</taxon>
        <taxon>Dikarya</taxon>
        <taxon>Basidiomycota</taxon>
        <taxon>Agaricomycotina</taxon>
        <taxon>Agaricomycetes</taxon>
        <taxon>Agaricomycetidae</taxon>
        <taxon>Agaricales</taxon>
        <taxon>Agaricineae</taxon>
        <taxon>Hydnangiaceae</taxon>
        <taxon>Laccaria</taxon>
    </lineage>
</organism>
<proteinExistence type="predicted"/>
<reference evidence="4" key="2">
    <citation type="submission" date="2015-01" db="EMBL/GenBank/DDBJ databases">
        <title>Evolutionary Origins and Diversification of the Mycorrhizal Mutualists.</title>
        <authorList>
            <consortium name="DOE Joint Genome Institute"/>
            <consortium name="Mycorrhizal Genomics Consortium"/>
            <person name="Kohler A."/>
            <person name="Kuo A."/>
            <person name="Nagy L.G."/>
            <person name="Floudas D."/>
            <person name="Copeland A."/>
            <person name="Barry K.W."/>
            <person name="Cichocki N."/>
            <person name="Veneault-Fourrey C."/>
            <person name="LaButti K."/>
            <person name="Lindquist E.A."/>
            <person name="Lipzen A."/>
            <person name="Lundell T."/>
            <person name="Morin E."/>
            <person name="Murat C."/>
            <person name="Riley R."/>
            <person name="Ohm R."/>
            <person name="Sun H."/>
            <person name="Tunlid A."/>
            <person name="Henrissat B."/>
            <person name="Grigoriev I.V."/>
            <person name="Hibbett D.S."/>
            <person name="Martin F."/>
        </authorList>
    </citation>
    <scope>NUCLEOTIDE SEQUENCE [LARGE SCALE GENOMIC DNA]</scope>
    <source>
        <strain evidence="4">LaAM-08-1</strain>
    </source>
</reference>
<dbReference type="HOGENOM" id="CLU_1151939_0_0_1"/>
<dbReference type="PANTHER" id="PTHR13169:SF0">
    <property type="entry name" value="UBIQUITIN-LIKE PROTEIN 3"/>
    <property type="match status" value="1"/>
</dbReference>